<name>A0A0H5D4S7_9RHOB</name>
<evidence type="ECO:0000259" key="2">
    <source>
        <dbReference type="Pfam" id="PF00248"/>
    </source>
</evidence>
<dbReference type="Pfam" id="PF00248">
    <property type="entry name" value="Aldo_ket_red"/>
    <property type="match status" value="1"/>
</dbReference>
<dbReference type="InterPro" id="IPR036812">
    <property type="entry name" value="NAD(P)_OxRdtase_dom_sf"/>
</dbReference>
<dbReference type="SUPFAM" id="SSF51430">
    <property type="entry name" value="NAD(P)-linked oxidoreductase"/>
    <property type="match status" value="1"/>
</dbReference>
<organism evidence="3 4">
    <name type="scientific">Phaeobacter italicus</name>
    <dbReference type="NCBI Taxonomy" id="481446"/>
    <lineage>
        <taxon>Bacteria</taxon>
        <taxon>Pseudomonadati</taxon>
        <taxon>Pseudomonadota</taxon>
        <taxon>Alphaproteobacteria</taxon>
        <taxon>Rhodobacterales</taxon>
        <taxon>Roseobacteraceae</taxon>
        <taxon>Phaeobacter</taxon>
    </lineage>
</organism>
<dbReference type="GO" id="GO:0016491">
    <property type="term" value="F:oxidoreductase activity"/>
    <property type="evidence" value="ECO:0007669"/>
    <property type="project" value="UniProtKB-KW"/>
</dbReference>
<accession>A0A0H5D4S7</accession>
<proteinExistence type="predicted"/>
<dbReference type="PROSITE" id="PS00062">
    <property type="entry name" value="ALDOKETO_REDUCTASE_2"/>
    <property type="match status" value="1"/>
</dbReference>
<dbReference type="EC" id="1.1.1.-" evidence="3"/>
<reference evidence="4" key="1">
    <citation type="submission" date="2015-05" db="EMBL/GenBank/DDBJ databases">
        <authorList>
            <person name="Rodrigo-Torres Lidia"/>
            <person name="Arahal R.David."/>
        </authorList>
    </citation>
    <scope>NUCLEOTIDE SEQUENCE [LARGE SCALE GENOMIC DNA]</scope>
    <source>
        <strain evidence="4">CECT 7321</strain>
    </source>
</reference>
<evidence type="ECO:0000313" key="4">
    <source>
        <dbReference type="Proteomes" id="UP000043764"/>
    </source>
</evidence>
<keyword evidence="1 3" id="KW-0560">Oxidoreductase</keyword>
<evidence type="ECO:0000256" key="1">
    <source>
        <dbReference type="ARBA" id="ARBA00023002"/>
    </source>
</evidence>
<dbReference type="InterPro" id="IPR050523">
    <property type="entry name" value="AKR_Detox_Biosynth"/>
</dbReference>
<dbReference type="STRING" id="481446.NIT7645_03480"/>
<dbReference type="InterPro" id="IPR023210">
    <property type="entry name" value="NADP_OxRdtase_dom"/>
</dbReference>
<feature type="domain" description="NADP-dependent oxidoreductase" evidence="2">
    <location>
        <begin position="16"/>
        <end position="306"/>
    </location>
</feature>
<dbReference type="Gene3D" id="3.20.20.100">
    <property type="entry name" value="NADP-dependent oxidoreductase domain"/>
    <property type="match status" value="1"/>
</dbReference>
<dbReference type="GO" id="GO:0005829">
    <property type="term" value="C:cytosol"/>
    <property type="evidence" value="ECO:0007669"/>
    <property type="project" value="TreeGrafter"/>
</dbReference>
<evidence type="ECO:0000313" key="3">
    <source>
        <dbReference type="EMBL" id="CRL12121.1"/>
    </source>
</evidence>
<protein>
    <submittedName>
        <fullName evidence="3">L-glyceraldehyde 3-phosphate reductase</fullName>
        <ecNumber evidence="3">1.1.1.-</ecNumber>
    </submittedName>
</protein>
<dbReference type="AlphaFoldDB" id="A0A0H5D4S7"/>
<dbReference type="Proteomes" id="UP000043764">
    <property type="component" value="Unassembled WGS sequence"/>
</dbReference>
<gene>
    <name evidence="3" type="primary">gpr</name>
    <name evidence="3" type="ORF">NIT7321_02993</name>
</gene>
<dbReference type="PANTHER" id="PTHR43364:SF4">
    <property type="entry name" value="NAD(P)-LINKED OXIDOREDUCTASE SUPERFAMILY PROTEIN"/>
    <property type="match status" value="1"/>
</dbReference>
<dbReference type="EMBL" id="CVRL01000037">
    <property type="protein sequence ID" value="CRL12121.1"/>
    <property type="molecule type" value="Genomic_DNA"/>
</dbReference>
<keyword evidence="4" id="KW-1185">Reference proteome</keyword>
<sequence>MNTDLISLDGTPASALAFGTMQFGGRADAAQSAEMYAACRAAGITHFDTAWVYTDGRSEEILGQLIRDARDSLLIATKVAYTGGAGAENIRRQLDQSRARLGQDMVDILYLHRYDEDTDLRETLATLAELRAAGQFRYLGLSNFAAWQVMKTIMIGQEFDLRPAILQPMYSLIKRQVEVEILPMCADQGIAVAPYSPLGGGMLTGKYAAGLAGDTAAGSSRGRLDDDPRYRERYGQPWMLDSARALADLAAELAVEPASLAVAWAAGYGAQVTPIISARSLEQLRPSLAALEIDMTPALYERISALSPRPAPATDRLEEQA</sequence>
<dbReference type="RefSeq" id="WP_050673976.1">
    <property type="nucleotide sequence ID" value="NZ_CVRL01000037.1"/>
</dbReference>
<dbReference type="InterPro" id="IPR018170">
    <property type="entry name" value="Aldo/ket_reductase_CS"/>
</dbReference>
<dbReference type="PANTHER" id="PTHR43364">
    <property type="entry name" value="NADH-SPECIFIC METHYLGLYOXAL REDUCTASE-RELATED"/>
    <property type="match status" value="1"/>
</dbReference>